<evidence type="ECO:0000313" key="3">
    <source>
        <dbReference type="Proteomes" id="UP000701341"/>
    </source>
</evidence>
<reference evidence="2" key="1">
    <citation type="submission" date="2020-02" db="EMBL/GenBank/DDBJ databases">
        <authorList>
            <person name="Lichtner F.J."/>
        </authorList>
    </citation>
    <scope>NUCLEOTIDE SEQUENCE</scope>
    <source>
        <strain evidence="2">G10</strain>
    </source>
</reference>
<comment type="caution">
    <text evidence="2">The sequence shown here is derived from an EMBL/GenBank/DDBJ whole genome shotgun (WGS) entry which is preliminary data.</text>
</comment>
<evidence type="ECO:0000256" key="1">
    <source>
        <dbReference type="SAM" id="MobiDB-lite"/>
    </source>
</evidence>
<evidence type="ECO:0000313" key="2">
    <source>
        <dbReference type="EMBL" id="KAF7528252.1"/>
    </source>
</evidence>
<dbReference type="EMBL" id="JAAOZQ010000011">
    <property type="protein sequence ID" value="KAF7528252.1"/>
    <property type="molecule type" value="Genomic_DNA"/>
</dbReference>
<name>A0A9P5GSR8_PENCR</name>
<protein>
    <submittedName>
        <fullName evidence="2">Uncharacterized protein</fullName>
    </submittedName>
</protein>
<proteinExistence type="predicted"/>
<gene>
    <name evidence="2" type="ORF">PCG10_000855</name>
</gene>
<sequence>QCREEARREEYLEFMAKGLNKALDLDRRRSASPRDRQDPPHERSPRHPPQEEPRYPPTTNRRPVEVPPGLLPPTDPVDKNFGVRNTKNGPVDNPHGPPADMIPARPSSLNGACPLIHPQAPPAVDSIRHGGTLKPLLGAGGPARKGLPSNVKTPAAADEDVEVAPLPPCRTYLQVPQRWKK</sequence>
<feature type="region of interest" description="Disordered" evidence="1">
    <location>
        <begin position="19"/>
        <end position="159"/>
    </location>
</feature>
<feature type="compositionally biased region" description="Basic and acidic residues" evidence="1">
    <location>
        <begin position="23"/>
        <end position="54"/>
    </location>
</feature>
<feature type="non-terminal residue" evidence="2">
    <location>
        <position position="1"/>
    </location>
</feature>
<dbReference type="Proteomes" id="UP000701341">
    <property type="component" value="Unassembled WGS sequence"/>
</dbReference>
<dbReference type="AlphaFoldDB" id="A0A9P5GSR8"/>
<organism evidence="2 3">
    <name type="scientific">Penicillium crustosum</name>
    <name type="common">Blue mold fungus</name>
    <dbReference type="NCBI Taxonomy" id="36656"/>
    <lineage>
        <taxon>Eukaryota</taxon>
        <taxon>Fungi</taxon>
        <taxon>Dikarya</taxon>
        <taxon>Ascomycota</taxon>
        <taxon>Pezizomycotina</taxon>
        <taxon>Eurotiomycetes</taxon>
        <taxon>Eurotiomycetidae</taxon>
        <taxon>Eurotiales</taxon>
        <taxon>Aspergillaceae</taxon>
        <taxon>Penicillium</taxon>
    </lineage>
</organism>
<accession>A0A9P5GSR8</accession>
<keyword evidence="3" id="KW-1185">Reference proteome</keyword>
<feature type="compositionally biased region" description="Pro residues" evidence="1">
    <location>
        <begin position="65"/>
        <end position="75"/>
    </location>
</feature>